<feature type="transmembrane region" description="Helical" evidence="1">
    <location>
        <begin position="50"/>
        <end position="68"/>
    </location>
</feature>
<reference evidence="3" key="2">
    <citation type="submission" date="2014-07" db="EMBL/GenBank/DDBJ databases">
        <title>Genome sequence of Mangrovimonas yunxiaonensis.</title>
        <authorList>
            <person name="Li Y."/>
            <person name="Zheng T."/>
        </authorList>
    </citation>
    <scope>NUCLEOTIDE SEQUENCE [LARGE SCALE GENOMIC DNA]</scope>
    <source>
        <strain evidence="3">LY01</strain>
    </source>
</reference>
<dbReference type="EMBL" id="JPFK01000002">
    <property type="protein sequence ID" value="KFB02438.1"/>
    <property type="molecule type" value="Genomic_DNA"/>
</dbReference>
<evidence type="ECO:0000256" key="1">
    <source>
        <dbReference type="SAM" id="Phobius"/>
    </source>
</evidence>
<sequence length="108" mass="13381">MVIVFSKYLVPKGYVGIALFPFVVLRHKGFKADTVLVNHERIHLRQQLEFLVVFFYLWYGVEFLYRLIKHKNRRLAYRHISFEREAYTHENDLDYLRTRPFWRVLRYL</sequence>
<dbReference type="Proteomes" id="UP000028521">
    <property type="component" value="Unassembled WGS sequence"/>
</dbReference>
<reference evidence="2 3" key="1">
    <citation type="journal article" date="2014" name="Genome Announc.">
        <title>Draft Genome Sequence of the Algicidal Bacterium Mangrovimonas yunxiaonensis Strain LY01.</title>
        <authorList>
            <person name="Li Y."/>
            <person name="Zhu H."/>
            <person name="Li C."/>
            <person name="Zhang H."/>
            <person name="Chen Z."/>
            <person name="Zheng W."/>
            <person name="Xu H."/>
            <person name="Zheng T."/>
        </authorList>
    </citation>
    <scope>NUCLEOTIDE SEQUENCE [LARGE SCALE GENOMIC DNA]</scope>
    <source>
        <strain evidence="2 3">LY01</strain>
    </source>
</reference>
<evidence type="ECO:0000313" key="3">
    <source>
        <dbReference type="Proteomes" id="UP000028521"/>
    </source>
</evidence>
<dbReference type="AlphaFoldDB" id="A0A084TP02"/>
<comment type="caution">
    <text evidence="2">The sequence shown here is derived from an EMBL/GenBank/DDBJ whole genome shotgun (WGS) entry which is preliminary data.</text>
</comment>
<keyword evidence="1" id="KW-1133">Transmembrane helix</keyword>
<protein>
    <recommendedName>
        <fullName evidence="4">DUF4157 domain-containing protein</fullName>
    </recommendedName>
</protein>
<keyword evidence="1" id="KW-0472">Membrane</keyword>
<keyword evidence="1" id="KW-0812">Transmembrane</keyword>
<evidence type="ECO:0000313" key="2">
    <source>
        <dbReference type="EMBL" id="KFB02438.1"/>
    </source>
</evidence>
<dbReference type="STRING" id="1197477.IA57_02050"/>
<evidence type="ECO:0008006" key="4">
    <source>
        <dbReference type="Google" id="ProtNLM"/>
    </source>
</evidence>
<accession>A0A084TP02</accession>
<keyword evidence="3" id="KW-1185">Reference proteome</keyword>
<proteinExistence type="predicted"/>
<dbReference type="eggNOG" id="ENOG5032RMQ">
    <property type="taxonomic scope" value="Bacteria"/>
</dbReference>
<gene>
    <name evidence="2" type="ORF">IA57_02050</name>
</gene>
<name>A0A084TP02_9FLAO</name>
<organism evidence="2 3">
    <name type="scientific">Mangrovimonas yunxiaonensis</name>
    <dbReference type="NCBI Taxonomy" id="1197477"/>
    <lineage>
        <taxon>Bacteria</taxon>
        <taxon>Pseudomonadati</taxon>
        <taxon>Bacteroidota</taxon>
        <taxon>Flavobacteriia</taxon>
        <taxon>Flavobacteriales</taxon>
        <taxon>Flavobacteriaceae</taxon>
        <taxon>Mangrovimonas</taxon>
    </lineage>
</organism>